<dbReference type="EMBL" id="CM045759">
    <property type="protein sequence ID" value="KAI8017601.1"/>
    <property type="molecule type" value="Genomic_DNA"/>
</dbReference>
<name>A0ACC0I0F1_9ERIC</name>
<evidence type="ECO:0000313" key="2">
    <source>
        <dbReference type="Proteomes" id="UP001060215"/>
    </source>
</evidence>
<gene>
    <name evidence="1" type="ORF">LOK49_LG04G01282</name>
</gene>
<keyword evidence="2" id="KW-1185">Reference proteome</keyword>
<dbReference type="Proteomes" id="UP001060215">
    <property type="component" value="Chromosome 2"/>
</dbReference>
<sequence length="561" mass="59328">MAAAANHSPRNSGSGDSSAALNSPRSKRGAAARAAASSPWIQIVRGAESESIVSSSTPPAPVPAAPSSPSASAAAAAAVAVALASSSLSSPDDSAAEAQPEGSDNAAKKPAWNRPSNGVVEVGTVMGAVSWPALSESTRASPKSSSSDSVRAHSDGSVLISQGTGIASSSQKQVITNNTNATLTPASVTTTRQKSMKRGGGILSGSVTANGGFPQPPPLPPLGLVVEMPSNNAGKPSSAVVESSPRDHTHKESGQRGGSGSQSHGGNDHPPHQRNSFKRGNAGPHPRGGDGSYHHNYGGRRDQDRGSHDWRNFNGRDGHMQSQRFVRGFMRPPPRSSTPPFIPPPQVPVRAFGNPMVYPEVAPPVIYVPAPPPPIVAPVPHHPFFYSVMDPQLQARIVTQIEYYFSNENLIKDVYLRQNMDEHGWVSIDLIAGFKKVMDMTDNVQLILDAVCASDVVEVQDDKVRRRNDWRRWIMPRSVQFPAVSSPQSVGRSSHDLLATNVQSMSLEDKTNKQGQVEAFPRRSLSGDWHGQSQSSSGEGTGQVTVQAGSEYPVSTRSSSK</sequence>
<reference evidence="1 2" key="1">
    <citation type="journal article" date="2022" name="Plant J.">
        <title>Chromosome-level genome of Camellia lanceoleosa provides a valuable resource for understanding genome evolution and self-incompatibility.</title>
        <authorList>
            <person name="Gong W."/>
            <person name="Xiao S."/>
            <person name="Wang L."/>
            <person name="Liao Z."/>
            <person name="Chang Y."/>
            <person name="Mo W."/>
            <person name="Hu G."/>
            <person name="Li W."/>
            <person name="Zhao G."/>
            <person name="Zhu H."/>
            <person name="Hu X."/>
            <person name="Ji K."/>
            <person name="Xiang X."/>
            <person name="Song Q."/>
            <person name="Yuan D."/>
            <person name="Jin S."/>
            <person name="Zhang L."/>
        </authorList>
    </citation>
    <scope>NUCLEOTIDE SEQUENCE [LARGE SCALE GENOMIC DNA]</scope>
    <source>
        <strain evidence="1">SQ_2022a</strain>
    </source>
</reference>
<proteinExistence type="predicted"/>
<evidence type="ECO:0000313" key="1">
    <source>
        <dbReference type="EMBL" id="KAI8017601.1"/>
    </source>
</evidence>
<protein>
    <submittedName>
        <fullName evidence="1">La-related protein 1C</fullName>
    </submittedName>
</protein>
<organism evidence="1 2">
    <name type="scientific">Camellia lanceoleosa</name>
    <dbReference type="NCBI Taxonomy" id="1840588"/>
    <lineage>
        <taxon>Eukaryota</taxon>
        <taxon>Viridiplantae</taxon>
        <taxon>Streptophyta</taxon>
        <taxon>Embryophyta</taxon>
        <taxon>Tracheophyta</taxon>
        <taxon>Spermatophyta</taxon>
        <taxon>Magnoliopsida</taxon>
        <taxon>eudicotyledons</taxon>
        <taxon>Gunneridae</taxon>
        <taxon>Pentapetalae</taxon>
        <taxon>asterids</taxon>
        <taxon>Ericales</taxon>
        <taxon>Theaceae</taxon>
        <taxon>Camellia</taxon>
    </lineage>
</organism>
<accession>A0ACC0I0F1</accession>
<comment type="caution">
    <text evidence="1">The sequence shown here is derived from an EMBL/GenBank/DDBJ whole genome shotgun (WGS) entry which is preliminary data.</text>
</comment>